<sequence length="300" mass="34032">MNENQARASVGTSGWNKPKWRGHFYPPGLVQRREFEYATGHLRSLEINTTFHGLPRRSTFLNWRAEAPDGFLFAVKGSREVTHDHRLRTPETDVARFFGPGPLMLQEKLGPVLWQTPPSLSFHPDVTEDFLAALPHSVRDAQLLHERLGLEEGASRLSELPDRPIRHAFEVRHESFLAPGFPELLRSHDVAAVVTNSPDWPEILDVTSDFVYVRLHGDANHFPDGYDDATLDLWAERVVAWLSGESCPDNRGRDVFVYFDNPDHEGIRSPFDAMRLQRRLDDAEESAPSGPGPTFPALLW</sequence>
<dbReference type="InterPro" id="IPR036520">
    <property type="entry name" value="UPF0759_sf"/>
</dbReference>
<name>A0ABW1VK38_9MICO</name>
<comment type="caution">
    <text evidence="2">The sequence shown here is derived from an EMBL/GenBank/DDBJ whole genome shotgun (WGS) entry which is preliminary data.</text>
</comment>
<protein>
    <submittedName>
        <fullName evidence="2">DUF72 domain-containing protein</fullName>
    </submittedName>
</protein>
<reference evidence="3" key="1">
    <citation type="journal article" date="2019" name="Int. J. Syst. Evol. Microbiol.">
        <title>The Global Catalogue of Microorganisms (GCM) 10K type strain sequencing project: providing services to taxonomists for standard genome sequencing and annotation.</title>
        <authorList>
            <consortium name="The Broad Institute Genomics Platform"/>
            <consortium name="The Broad Institute Genome Sequencing Center for Infectious Disease"/>
            <person name="Wu L."/>
            <person name="Ma J."/>
        </authorList>
    </citation>
    <scope>NUCLEOTIDE SEQUENCE [LARGE SCALE GENOMIC DNA]</scope>
    <source>
        <strain evidence="3">CCUG 43304</strain>
    </source>
</reference>
<dbReference type="RefSeq" id="WP_386732823.1">
    <property type="nucleotide sequence ID" value="NZ_JBHSTP010000003.1"/>
</dbReference>
<dbReference type="SUPFAM" id="SSF117396">
    <property type="entry name" value="TM1631-like"/>
    <property type="match status" value="1"/>
</dbReference>
<evidence type="ECO:0000313" key="3">
    <source>
        <dbReference type="Proteomes" id="UP001596306"/>
    </source>
</evidence>
<evidence type="ECO:0000256" key="1">
    <source>
        <dbReference type="SAM" id="MobiDB-lite"/>
    </source>
</evidence>
<proteinExistence type="predicted"/>
<evidence type="ECO:0000313" key="2">
    <source>
        <dbReference type="EMBL" id="MFC6357114.1"/>
    </source>
</evidence>
<accession>A0ABW1VK38</accession>
<dbReference type="PANTHER" id="PTHR30348:SF4">
    <property type="entry name" value="DUF72 DOMAIN-CONTAINING PROTEIN"/>
    <property type="match status" value="1"/>
</dbReference>
<dbReference type="Pfam" id="PF01904">
    <property type="entry name" value="DUF72"/>
    <property type="match status" value="1"/>
</dbReference>
<dbReference type="Gene3D" id="3.20.20.410">
    <property type="entry name" value="Protein of unknown function UPF0759"/>
    <property type="match status" value="1"/>
</dbReference>
<dbReference type="Proteomes" id="UP001596306">
    <property type="component" value="Unassembled WGS sequence"/>
</dbReference>
<gene>
    <name evidence="2" type="ORF">ACFQB0_13465</name>
</gene>
<dbReference type="InterPro" id="IPR002763">
    <property type="entry name" value="DUF72"/>
</dbReference>
<feature type="region of interest" description="Disordered" evidence="1">
    <location>
        <begin position="280"/>
        <end position="300"/>
    </location>
</feature>
<dbReference type="EMBL" id="JBHSTP010000003">
    <property type="protein sequence ID" value="MFC6357114.1"/>
    <property type="molecule type" value="Genomic_DNA"/>
</dbReference>
<organism evidence="2 3">
    <name type="scientific">Luethyella okanaganae</name>
    <dbReference type="NCBI Taxonomy" id="69372"/>
    <lineage>
        <taxon>Bacteria</taxon>
        <taxon>Bacillati</taxon>
        <taxon>Actinomycetota</taxon>
        <taxon>Actinomycetes</taxon>
        <taxon>Micrococcales</taxon>
        <taxon>Microbacteriaceae</taxon>
        <taxon>Luethyella</taxon>
    </lineage>
</organism>
<keyword evidence="3" id="KW-1185">Reference proteome</keyword>
<dbReference type="PANTHER" id="PTHR30348">
    <property type="entry name" value="UNCHARACTERIZED PROTEIN YECE"/>
    <property type="match status" value="1"/>
</dbReference>